<evidence type="ECO:0000313" key="4">
    <source>
        <dbReference type="Proteomes" id="UP001141183"/>
    </source>
</evidence>
<evidence type="ECO:0000256" key="1">
    <source>
        <dbReference type="ARBA" id="ARBA00022679"/>
    </source>
</evidence>
<dbReference type="Pfam" id="PF00534">
    <property type="entry name" value="Glycos_transf_1"/>
    <property type="match status" value="1"/>
</dbReference>
<dbReference type="EMBL" id="JAMRYU010000007">
    <property type="protein sequence ID" value="MDC4240175.1"/>
    <property type="molecule type" value="Genomic_DNA"/>
</dbReference>
<feature type="domain" description="Glycosyl transferase family 1" evidence="2">
    <location>
        <begin position="224"/>
        <end position="391"/>
    </location>
</feature>
<comment type="caution">
    <text evidence="3">The sequence shown here is derived from an EMBL/GenBank/DDBJ whole genome shotgun (WGS) entry which is preliminary data.</text>
</comment>
<evidence type="ECO:0000259" key="2">
    <source>
        <dbReference type="Pfam" id="PF00534"/>
    </source>
</evidence>
<dbReference type="PANTHER" id="PTHR46401">
    <property type="entry name" value="GLYCOSYLTRANSFERASE WBBK-RELATED"/>
    <property type="match status" value="1"/>
</dbReference>
<proteinExistence type="predicted"/>
<dbReference type="GO" id="GO:0016757">
    <property type="term" value="F:glycosyltransferase activity"/>
    <property type="evidence" value="ECO:0007669"/>
    <property type="project" value="InterPro"/>
</dbReference>
<dbReference type="GO" id="GO:0009103">
    <property type="term" value="P:lipopolysaccharide biosynthetic process"/>
    <property type="evidence" value="ECO:0007669"/>
    <property type="project" value="TreeGrafter"/>
</dbReference>
<keyword evidence="4" id="KW-1185">Reference proteome</keyword>
<dbReference type="InterPro" id="IPR001296">
    <property type="entry name" value="Glyco_trans_1"/>
</dbReference>
<gene>
    <name evidence="3" type="ORF">NE398_08355</name>
</gene>
<dbReference type="SUPFAM" id="SSF53756">
    <property type="entry name" value="UDP-Glycosyltransferase/glycogen phosphorylase"/>
    <property type="match status" value="1"/>
</dbReference>
<dbReference type="RefSeq" id="WP_195624526.1">
    <property type="nucleotide sequence ID" value="NZ_JADMSE010000031.1"/>
</dbReference>
<dbReference type="PANTHER" id="PTHR46401:SF2">
    <property type="entry name" value="GLYCOSYLTRANSFERASE WBBK-RELATED"/>
    <property type="match status" value="1"/>
</dbReference>
<organism evidence="3 4">
    <name type="scientific">Clostridium tertium</name>
    <dbReference type="NCBI Taxonomy" id="1559"/>
    <lineage>
        <taxon>Bacteria</taxon>
        <taxon>Bacillati</taxon>
        <taxon>Bacillota</taxon>
        <taxon>Clostridia</taxon>
        <taxon>Eubacteriales</taxon>
        <taxon>Clostridiaceae</taxon>
        <taxon>Clostridium</taxon>
    </lineage>
</organism>
<reference evidence="3" key="1">
    <citation type="submission" date="2022-05" db="EMBL/GenBank/DDBJ databases">
        <title>Draft genome sequence of Clostridium tertium strain CP3 isolated from Peru.</title>
        <authorList>
            <person name="Hurtado R."/>
            <person name="Lima L."/>
            <person name="Sousa T."/>
            <person name="Jaiswal A.K."/>
            <person name="Tiwari S."/>
            <person name="Maturrano L."/>
            <person name="Brenig B."/>
            <person name="Azevedo V."/>
        </authorList>
    </citation>
    <scope>NUCLEOTIDE SEQUENCE</scope>
    <source>
        <strain evidence="3">CP3</strain>
    </source>
</reference>
<keyword evidence="1" id="KW-0808">Transferase</keyword>
<sequence>MEERKKLLVYAHYYYPDVASTGQILKELCEGLKKNFDITVICVVPSYTGKIDNDYKKEKYYFENINDIKVIRVRVPEFSKENNKSRILNLLAYFFRAIVATLKSGKQDYVFSISQPPILGGMLGVIGKYIKSAKFIYNIQDFNPEQIMAVGYSKNKLLLGFVMWLDKLSCRISNKVIVVGRDMQQTLKDRFKNKKVPNNTFINNWINEKEIYPLPSDNEKVLEFKKKYSLENKTIIMYSGNIGLYYDLENLIKVIGRFSDREDVVFAFIGDGTVKQKLVDYVNENNLTNVKFIPYQSKEDLNYSLNAGDVHWVVNAKGIKGVSVPSKLYGVMAAGKTVLGVLEEGSEARLIIEEGGCGVCIEPSQYEVIYEKIVDILNDIDNYKKIGFRGKEYVDKFIKKDVAIGKYKKEIDLINKEIVNRSIFSGVGVNKNV</sequence>
<accession>A0A9X3XIE7</accession>
<dbReference type="AlphaFoldDB" id="A0A9X3XIE7"/>
<protein>
    <submittedName>
        <fullName evidence="3">Glycosyltransferase family 4 protein</fullName>
    </submittedName>
</protein>
<evidence type="ECO:0000313" key="3">
    <source>
        <dbReference type="EMBL" id="MDC4240175.1"/>
    </source>
</evidence>
<name>A0A9X3XIE7_9CLOT</name>
<dbReference type="Proteomes" id="UP001141183">
    <property type="component" value="Unassembled WGS sequence"/>
</dbReference>
<dbReference type="Gene3D" id="3.40.50.2000">
    <property type="entry name" value="Glycogen Phosphorylase B"/>
    <property type="match status" value="2"/>
</dbReference>
<dbReference type="CDD" id="cd03794">
    <property type="entry name" value="GT4_WbuB-like"/>
    <property type="match status" value="1"/>
</dbReference>